<dbReference type="Pfam" id="PF04055">
    <property type="entry name" value="Radical_SAM"/>
    <property type="match status" value="1"/>
</dbReference>
<dbReference type="GO" id="GO:0051539">
    <property type="term" value="F:4 iron, 4 sulfur cluster binding"/>
    <property type="evidence" value="ECO:0007669"/>
    <property type="project" value="UniProtKB-KW"/>
</dbReference>
<dbReference type="Gene3D" id="3.80.30.20">
    <property type="entry name" value="tm_1862 like domain"/>
    <property type="match status" value="1"/>
</dbReference>
<dbReference type="InterPro" id="IPR007197">
    <property type="entry name" value="rSAM"/>
</dbReference>
<dbReference type="CDD" id="cd01335">
    <property type="entry name" value="Radical_SAM"/>
    <property type="match status" value="1"/>
</dbReference>
<dbReference type="InterPro" id="IPR023404">
    <property type="entry name" value="rSAM_horseshoe"/>
</dbReference>
<dbReference type="SUPFAM" id="SSF51445">
    <property type="entry name" value="(Trans)glycosidases"/>
    <property type="match status" value="1"/>
</dbReference>
<evidence type="ECO:0000256" key="6">
    <source>
        <dbReference type="SAM" id="MobiDB-lite"/>
    </source>
</evidence>
<dbReference type="SUPFAM" id="SSF102114">
    <property type="entry name" value="Radical SAM enzymes"/>
    <property type="match status" value="1"/>
</dbReference>
<keyword evidence="3" id="KW-0479">Metal-binding</keyword>
<dbReference type="EMBL" id="QBML01000011">
    <property type="protein sequence ID" value="PZO41449.1"/>
    <property type="molecule type" value="Genomic_DNA"/>
</dbReference>
<dbReference type="SFLD" id="SFLDG01123">
    <property type="entry name" value="methyltransferase_(Class_B)"/>
    <property type="match status" value="1"/>
</dbReference>
<evidence type="ECO:0000259" key="7">
    <source>
        <dbReference type="PROSITE" id="PS51918"/>
    </source>
</evidence>
<evidence type="ECO:0000256" key="3">
    <source>
        <dbReference type="ARBA" id="ARBA00022723"/>
    </source>
</evidence>
<dbReference type="SFLD" id="SFLDG01082">
    <property type="entry name" value="B12-binding_domain_containing"/>
    <property type="match status" value="1"/>
</dbReference>
<dbReference type="PROSITE" id="PS51918">
    <property type="entry name" value="RADICAL_SAM"/>
    <property type="match status" value="1"/>
</dbReference>
<reference evidence="8 9" key="2">
    <citation type="submission" date="2018-06" db="EMBL/GenBank/DDBJ databases">
        <title>Metagenomic assembly of (sub)arctic Cyanobacteria and their associated microbiome from non-axenic cultures.</title>
        <authorList>
            <person name="Baurain D."/>
        </authorList>
    </citation>
    <scope>NUCLEOTIDE SEQUENCE [LARGE SCALE GENOMIC DNA]</scope>
    <source>
        <strain evidence="8">ULC066bin1</strain>
    </source>
</reference>
<dbReference type="InterPro" id="IPR017853">
    <property type="entry name" value="GH"/>
</dbReference>
<name>A0A2W4WHK9_9CYAN</name>
<evidence type="ECO:0000256" key="2">
    <source>
        <dbReference type="ARBA" id="ARBA00022691"/>
    </source>
</evidence>
<evidence type="ECO:0000256" key="4">
    <source>
        <dbReference type="ARBA" id="ARBA00023004"/>
    </source>
</evidence>
<dbReference type="GO" id="GO:0046872">
    <property type="term" value="F:metal ion binding"/>
    <property type="evidence" value="ECO:0007669"/>
    <property type="project" value="UniProtKB-KW"/>
</dbReference>
<proteinExistence type="predicted"/>
<comment type="cofactor">
    <cofactor evidence="1">
        <name>[4Fe-4S] cluster</name>
        <dbReference type="ChEBI" id="CHEBI:49883"/>
    </cofactor>
</comment>
<dbReference type="InterPro" id="IPR034466">
    <property type="entry name" value="Methyltransferase_Class_B"/>
</dbReference>
<accession>A0A2W4WHK9</accession>
<keyword evidence="2" id="KW-0949">S-adenosyl-L-methionine</keyword>
<keyword evidence="4" id="KW-0408">Iron</keyword>
<sequence>MSADSILVLKKLNPETESKNIADIETISSLGQIREDDFHFVKASKVFFSPYCFLFNGSLNQREQRLSLLVNILSKLADTIIFAEHLIYQKMINTTPAGAIDRESIIEINVRYDVPTSEEIGQKLDNYLENTSASSRVLVLMKNQSSIFKVQEYVNQFAKKHKKELSVVDIISVLGIEGANNHLDCWLPLPYNIYPIDLPDIKVEENLDVLLLDCPARNLSLMPNGFGYVHNVLKQMDVNSQTFDLDIVTYHRFHVSRIYDLGGTVTLDSGRELPLDPWKAEHYDLWSDEEVISYFMPIIDEMADRIITSHPKIVMCSLQANNETFTRHLVNKVKAALPEVIFTVGGFSCYNADVGLRGFPECDYMFIGESDLTIEPLISDLIQGNRPKNLPGILSHHDDPDRLFTPAPMPHELDVLEPPKYEWFDLSVYRNQDNYQLTPIIASRGCRWSRCTFCAERFYWRIRSAANFVDELEWFIDQGCTLFMFNESDLNGAPERLLEICDEIIRRKLKIRLTGQLRIHKKSDRAFFQKLAEAGFVALRFGVDAFSRNALKLQAKGYTPETVSQNLKDCWEAGIYTEINWVIGVPGETMDDVREGIDLILQNRNYIGRVANINPLMLVNGSVYWINPEGHNIHFKEPKEELYKNHTRIIPSDLWYSTEPYIDSVVRKQYFDTIILSLHEEGFPLGDWAARLVEDVKKKVHGGVSSSGTENKGSFYNPTATE</sequence>
<dbReference type="InterPro" id="IPR058240">
    <property type="entry name" value="rSAM_sf"/>
</dbReference>
<evidence type="ECO:0000313" key="8">
    <source>
        <dbReference type="EMBL" id="PZO41449.1"/>
    </source>
</evidence>
<evidence type="ECO:0000313" key="9">
    <source>
        <dbReference type="Proteomes" id="UP000249467"/>
    </source>
</evidence>
<feature type="domain" description="Radical SAM core" evidence="7">
    <location>
        <begin position="427"/>
        <end position="653"/>
    </location>
</feature>
<feature type="compositionally biased region" description="Polar residues" evidence="6">
    <location>
        <begin position="704"/>
        <end position="722"/>
    </location>
</feature>
<feature type="region of interest" description="Disordered" evidence="6">
    <location>
        <begin position="701"/>
        <end position="722"/>
    </location>
</feature>
<dbReference type="AlphaFoldDB" id="A0A2W4WHK9"/>
<dbReference type="SFLD" id="SFLDS00029">
    <property type="entry name" value="Radical_SAM"/>
    <property type="match status" value="1"/>
</dbReference>
<evidence type="ECO:0000256" key="5">
    <source>
        <dbReference type="ARBA" id="ARBA00023014"/>
    </source>
</evidence>
<evidence type="ECO:0000256" key="1">
    <source>
        <dbReference type="ARBA" id="ARBA00001966"/>
    </source>
</evidence>
<organism evidence="8 9">
    <name type="scientific">Pseudanabaena frigida</name>
    <dbReference type="NCBI Taxonomy" id="945775"/>
    <lineage>
        <taxon>Bacteria</taxon>
        <taxon>Bacillati</taxon>
        <taxon>Cyanobacteriota</taxon>
        <taxon>Cyanophyceae</taxon>
        <taxon>Pseudanabaenales</taxon>
        <taxon>Pseudanabaenaceae</taxon>
        <taxon>Pseudanabaena</taxon>
    </lineage>
</organism>
<dbReference type="PANTHER" id="PTHR43409">
    <property type="entry name" value="ANAEROBIC MAGNESIUM-PROTOPORPHYRIN IX MONOMETHYL ESTER CYCLASE-RELATED"/>
    <property type="match status" value="1"/>
</dbReference>
<comment type="caution">
    <text evidence="8">The sequence shown here is derived from an EMBL/GenBank/DDBJ whole genome shotgun (WGS) entry which is preliminary data.</text>
</comment>
<gene>
    <name evidence="8" type="ORF">DCF19_09605</name>
</gene>
<dbReference type="InterPro" id="IPR051198">
    <property type="entry name" value="BchE-like"/>
</dbReference>
<dbReference type="GO" id="GO:0003824">
    <property type="term" value="F:catalytic activity"/>
    <property type="evidence" value="ECO:0007669"/>
    <property type="project" value="InterPro"/>
</dbReference>
<reference evidence="8 9" key="1">
    <citation type="submission" date="2018-04" db="EMBL/GenBank/DDBJ databases">
        <authorList>
            <person name="Go L.Y."/>
            <person name="Mitchell J.A."/>
        </authorList>
    </citation>
    <scope>NUCLEOTIDE SEQUENCE [LARGE SCALE GENOMIC DNA]</scope>
    <source>
        <strain evidence="8">ULC066bin1</strain>
    </source>
</reference>
<protein>
    <recommendedName>
        <fullName evidence="7">Radical SAM core domain-containing protein</fullName>
    </recommendedName>
</protein>
<keyword evidence="5" id="KW-0411">Iron-sulfur</keyword>
<dbReference type="Proteomes" id="UP000249467">
    <property type="component" value="Unassembled WGS sequence"/>
</dbReference>
<dbReference type="InterPro" id="IPR006638">
    <property type="entry name" value="Elp3/MiaA/NifB-like_rSAM"/>
</dbReference>
<dbReference type="SMART" id="SM00729">
    <property type="entry name" value="Elp3"/>
    <property type="match status" value="1"/>
</dbReference>